<dbReference type="PROSITE" id="PS50125">
    <property type="entry name" value="GUANYLATE_CYCLASE_2"/>
    <property type="match status" value="1"/>
</dbReference>
<dbReference type="RefSeq" id="WP_345412502.1">
    <property type="nucleotide sequence ID" value="NZ_BAABGT010000012.1"/>
</dbReference>
<accession>A0ABP8RG48</accession>
<dbReference type="Gene3D" id="3.30.70.1230">
    <property type="entry name" value="Nucleotide cyclase"/>
    <property type="match status" value="1"/>
</dbReference>
<dbReference type="InterPro" id="IPR050697">
    <property type="entry name" value="Adenylyl/Guanylyl_Cyclase_3/4"/>
</dbReference>
<comment type="similarity">
    <text evidence="1">Belongs to the adenylyl cyclase class-3 family.</text>
</comment>
<evidence type="ECO:0000313" key="4">
    <source>
        <dbReference type="Proteomes" id="UP001501598"/>
    </source>
</evidence>
<dbReference type="Proteomes" id="UP001501598">
    <property type="component" value="Unassembled WGS sequence"/>
</dbReference>
<dbReference type="EMBL" id="BAABGT010000012">
    <property type="protein sequence ID" value="GAA4537738.1"/>
    <property type="molecule type" value="Genomic_DNA"/>
</dbReference>
<dbReference type="PANTHER" id="PTHR43081:SF1">
    <property type="entry name" value="ADENYLATE CYCLASE, TERMINAL-DIFFERENTIATION SPECIFIC"/>
    <property type="match status" value="1"/>
</dbReference>
<dbReference type="CDD" id="cd07302">
    <property type="entry name" value="CHD"/>
    <property type="match status" value="1"/>
</dbReference>
<evidence type="ECO:0000313" key="3">
    <source>
        <dbReference type="EMBL" id="GAA4537738.1"/>
    </source>
</evidence>
<sequence length="347" mass="37616">MSWEGDLADLLDAAAHGERRRLSESSALVTALEELVLDGPRRYTRAEVLERAGVAEEEGLRLWRSLGFPEVADDQRFFTDSDVDAAQLLATDPVAAGLPEDVRETVIRAIAQSMSRLADWQVGMLARMVADGVAAGGASRSAVVDAAALLPLLERAQTYIWRRHVAAAVSRFIVGPLDESESARTHPLAVGFADMVGFTRTTRRRSPAELAEMIERFEAATTEAITGNGGRIVKTVGDEVLFVADDARTAARVAVALRAAVRAEPALPALRIGLAAGEVLQRFGDVYGETVNIAARLTTHARPDTVLVDRTVADALRDDPELPIRPLRPVQVRGYRNLHPYLLRTGD</sequence>
<dbReference type="PANTHER" id="PTHR43081">
    <property type="entry name" value="ADENYLATE CYCLASE, TERMINAL-DIFFERENTIATION SPECIFIC-RELATED"/>
    <property type="match status" value="1"/>
</dbReference>
<dbReference type="SUPFAM" id="SSF55073">
    <property type="entry name" value="Nucleotide cyclase"/>
    <property type="match status" value="1"/>
</dbReference>
<gene>
    <name evidence="3" type="ORF">GCM10023175_06690</name>
</gene>
<evidence type="ECO:0000256" key="1">
    <source>
        <dbReference type="ARBA" id="ARBA00005381"/>
    </source>
</evidence>
<reference evidence="4" key="1">
    <citation type="journal article" date="2019" name="Int. J. Syst. Evol. Microbiol.">
        <title>The Global Catalogue of Microorganisms (GCM) 10K type strain sequencing project: providing services to taxonomists for standard genome sequencing and annotation.</title>
        <authorList>
            <consortium name="The Broad Institute Genomics Platform"/>
            <consortium name="The Broad Institute Genome Sequencing Center for Infectious Disease"/>
            <person name="Wu L."/>
            <person name="Ma J."/>
        </authorList>
    </citation>
    <scope>NUCLEOTIDE SEQUENCE [LARGE SCALE GENOMIC DNA]</scope>
    <source>
        <strain evidence="4">JCM 17906</strain>
    </source>
</reference>
<name>A0ABP8RG48_9PSEU</name>
<dbReference type="InterPro" id="IPR029787">
    <property type="entry name" value="Nucleotide_cyclase"/>
</dbReference>
<dbReference type="SMART" id="SM00044">
    <property type="entry name" value="CYCc"/>
    <property type="match status" value="1"/>
</dbReference>
<comment type="caution">
    <text evidence="3">The sequence shown here is derived from an EMBL/GenBank/DDBJ whole genome shotgun (WGS) entry which is preliminary data.</text>
</comment>
<feature type="domain" description="Guanylate cyclase" evidence="2">
    <location>
        <begin position="189"/>
        <end position="298"/>
    </location>
</feature>
<evidence type="ECO:0000259" key="2">
    <source>
        <dbReference type="PROSITE" id="PS50125"/>
    </source>
</evidence>
<dbReference type="Pfam" id="PF00211">
    <property type="entry name" value="Guanylate_cyc"/>
    <property type="match status" value="1"/>
</dbReference>
<dbReference type="InterPro" id="IPR001054">
    <property type="entry name" value="A/G_cyclase"/>
</dbReference>
<organism evidence="3 4">
    <name type="scientific">Pseudonocardia xishanensis</name>
    <dbReference type="NCBI Taxonomy" id="630995"/>
    <lineage>
        <taxon>Bacteria</taxon>
        <taxon>Bacillati</taxon>
        <taxon>Actinomycetota</taxon>
        <taxon>Actinomycetes</taxon>
        <taxon>Pseudonocardiales</taxon>
        <taxon>Pseudonocardiaceae</taxon>
        <taxon>Pseudonocardia</taxon>
    </lineage>
</organism>
<protein>
    <submittedName>
        <fullName evidence="3">Adenylate/guanylate cyclase domain-containing protein</fullName>
    </submittedName>
</protein>
<proteinExistence type="inferred from homology"/>
<keyword evidence="4" id="KW-1185">Reference proteome</keyword>